<dbReference type="GO" id="GO:0043565">
    <property type="term" value="F:sequence-specific DNA binding"/>
    <property type="evidence" value="ECO:0007669"/>
    <property type="project" value="TreeGrafter"/>
</dbReference>
<dbReference type="PROSITE" id="PS00463">
    <property type="entry name" value="ZN2_CY6_FUNGAL_1"/>
    <property type="match status" value="1"/>
</dbReference>
<dbReference type="SMART" id="SM00066">
    <property type="entry name" value="GAL4"/>
    <property type="match status" value="1"/>
</dbReference>
<keyword evidence="5" id="KW-0238">DNA-binding</keyword>
<dbReference type="PANTHER" id="PTHR47782">
    <property type="entry name" value="ZN(II)2CYS6 TRANSCRIPTION FACTOR (EUROFUNG)-RELATED"/>
    <property type="match status" value="1"/>
</dbReference>
<evidence type="ECO:0000313" key="10">
    <source>
        <dbReference type="EMBL" id="ODQ58538.1"/>
    </source>
</evidence>
<evidence type="ECO:0000256" key="1">
    <source>
        <dbReference type="ARBA" id="ARBA00004123"/>
    </source>
</evidence>
<dbReference type="GO" id="GO:0008270">
    <property type="term" value="F:zinc ion binding"/>
    <property type="evidence" value="ECO:0007669"/>
    <property type="project" value="InterPro"/>
</dbReference>
<protein>
    <recommendedName>
        <fullName evidence="9">Zn(2)-C6 fungal-type domain-containing protein</fullName>
    </recommendedName>
</protein>
<dbReference type="InterPro" id="IPR001138">
    <property type="entry name" value="Zn2Cys6_DnaBD"/>
</dbReference>
<dbReference type="STRING" id="683960.A0A1E3NZN1"/>
<reference evidence="10 11" key="1">
    <citation type="journal article" date="2016" name="Proc. Natl. Acad. Sci. U.S.A.">
        <title>Comparative genomics of biotechnologically important yeasts.</title>
        <authorList>
            <person name="Riley R."/>
            <person name="Haridas S."/>
            <person name="Wolfe K.H."/>
            <person name="Lopes M.R."/>
            <person name="Hittinger C.T."/>
            <person name="Goeker M."/>
            <person name="Salamov A.A."/>
            <person name="Wisecaver J.H."/>
            <person name="Long T.M."/>
            <person name="Calvey C.H."/>
            <person name="Aerts A.L."/>
            <person name="Barry K.W."/>
            <person name="Choi C."/>
            <person name="Clum A."/>
            <person name="Coughlan A.Y."/>
            <person name="Deshpande S."/>
            <person name="Douglass A.P."/>
            <person name="Hanson S.J."/>
            <person name="Klenk H.-P."/>
            <person name="LaButti K.M."/>
            <person name="Lapidus A."/>
            <person name="Lindquist E.A."/>
            <person name="Lipzen A.M."/>
            <person name="Meier-Kolthoff J.P."/>
            <person name="Ohm R.A."/>
            <person name="Otillar R.P."/>
            <person name="Pangilinan J.L."/>
            <person name="Peng Y."/>
            <person name="Rokas A."/>
            <person name="Rosa C.A."/>
            <person name="Scheuner C."/>
            <person name="Sibirny A.A."/>
            <person name="Slot J.C."/>
            <person name="Stielow J.B."/>
            <person name="Sun H."/>
            <person name="Kurtzman C.P."/>
            <person name="Blackwell M."/>
            <person name="Grigoriev I.V."/>
            <person name="Jeffries T.W."/>
        </authorList>
    </citation>
    <scope>NUCLEOTIDE SEQUENCE [LARGE SCALE GENOMIC DNA]</scope>
    <source>
        <strain evidence="11">ATCC 58044 / CBS 1984 / NCYC 433 / NRRL Y-366-8</strain>
    </source>
</reference>
<name>A0A1E3NZN1_WICAA</name>
<dbReference type="SMART" id="SM00906">
    <property type="entry name" value="Fungal_trans"/>
    <property type="match status" value="1"/>
</dbReference>
<keyword evidence="6" id="KW-0804">Transcription</keyword>
<evidence type="ECO:0000259" key="9">
    <source>
        <dbReference type="PROSITE" id="PS50048"/>
    </source>
</evidence>
<dbReference type="PROSITE" id="PS50048">
    <property type="entry name" value="ZN2_CY6_FUNGAL_2"/>
    <property type="match status" value="1"/>
</dbReference>
<feature type="region of interest" description="Disordered" evidence="8">
    <location>
        <begin position="13"/>
        <end position="39"/>
    </location>
</feature>
<keyword evidence="11" id="KW-1185">Reference proteome</keyword>
<dbReference type="GO" id="GO:0005634">
    <property type="term" value="C:nucleus"/>
    <property type="evidence" value="ECO:0007669"/>
    <property type="project" value="UniProtKB-SubCell"/>
</dbReference>
<dbReference type="OrthoDB" id="2399539at2759"/>
<dbReference type="GO" id="GO:0000981">
    <property type="term" value="F:DNA-binding transcription factor activity, RNA polymerase II-specific"/>
    <property type="evidence" value="ECO:0007669"/>
    <property type="project" value="InterPro"/>
</dbReference>
<proteinExistence type="predicted"/>
<dbReference type="AlphaFoldDB" id="A0A1E3NZN1"/>
<dbReference type="CDD" id="cd12148">
    <property type="entry name" value="fungal_TF_MHR"/>
    <property type="match status" value="1"/>
</dbReference>
<dbReference type="PANTHER" id="PTHR47782:SF12">
    <property type="entry name" value="ZN(II)2CYS6 TRANSCRIPTION FACTOR (EUROFUNG)"/>
    <property type="match status" value="1"/>
</dbReference>
<organism evidence="10 11">
    <name type="scientific">Wickerhamomyces anomalus (strain ATCC 58044 / CBS 1984 / NCYC 433 / NRRL Y-366-8)</name>
    <name type="common">Yeast</name>
    <name type="synonym">Hansenula anomala</name>
    <dbReference type="NCBI Taxonomy" id="683960"/>
    <lineage>
        <taxon>Eukaryota</taxon>
        <taxon>Fungi</taxon>
        <taxon>Dikarya</taxon>
        <taxon>Ascomycota</taxon>
        <taxon>Saccharomycotina</taxon>
        <taxon>Saccharomycetes</taxon>
        <taxon>Phaffomycetales</taxon>
        <taxon>Wickerhamomycetaceae</taxon>
        <taxon>Wickerhamomyces</taxon>
    </lineage>
</organism>
<sequence>MSFGRLNFRVQRPKADDGAGTSTVVQADKEEAPLAKRQRKTGGKHQMAACCACKRKRKKCDGKYPVCSGCLHSGLECTIFDLTTSRTIPRNYIQQLEEKIALLDKELDVFRDITKCQTDSNNTPTKEAPQAERKQNLESDIGFITLGAAAESHFIGQSSAFSIARAITDSINYYNKGDAPDHKKTAHNPREMVHHSFTSPSIHQAHDYLNFYESSVQCQYPFLDWYLVSQWFYDVQVHNSQDPKKLFFIYMIFAIGSQIQSASSKTEYGTSNILTRSYYNKAFEHINDLLKNPTLETVQVYLLLSVFSQNMPDGTSIWQTTGLAIRTAVTLGLHRKPYKSTSVDNVELDNNPHLSIRSRVFWSAYSLERINALVLGRPFGISDIDIDVPIPSNDPDIPVACHVFKLRRIQSSICTFVYKPVPLMDSPDEIDSTRVSIVLELNDWMNTFPAKEYPVSRFETYNWCSISYHNSMLLLLRPVVLEVSKSKTDTSPRLIEWFKAFTHSASAICMNYKDLHAKGKLNATWLSMHCLFVSGISFLYCLWIDNQIKVLEWKGQRVIYDTISSCSSILYVLAERWHSAAVFRDTFEQLSSAVLLKLEEPIDRRSFAGVSESPYNISASSKSTKGALDYHTIGIDQYLSYESQSWKTDSDKEGSVSCVSSEHEHEEIAVGNVPQKLQPEATMSFLNNFDLSLWEFLDTTGDKFLRDIYQDMESNLGKI</sequence>
<dbReference type="GO" id="GO:0045944">
    <property type="term" value="P:positive regulation of transcription by RNA polymerase II"/>
    <property type="evidence" value="ECO:0007669"/>
    <property type="project" value="TreeGrafter"/>
</dbReference>
<dbReference type="Proteomes" id="UP000094112">
    <property type="component" value="Unassembled WGS sequence"/>
</dbReference>
<evidence type="ECO:0000256" key="8">
    <source>
        <dbReference type="SAM" id="MobiDB-lite"/>
    </source>
</evidence>
<comment type="subcellular location">
    <subcellularLocation>
        <location evidence="1">Nucleus</location>
    </subcellularLocation>
</comment>
<dbReference type="InterPro" id="IPR052202">
    <property type="entry name" value="Yeast_MetPath_Reg"/>
</dbReference>
<gene>
    <name evidence="10" type="ORF">WICANDRAFT_34622</name>
</gene>
<dbReference type="Gene3D" id="4.10.240.10">
    <property type="entry name" value="Zn(2)-C6 fungal-type DNA-binding domain"/>
    <property type="match status" value="1"/>
</dbReference>
<keyword evidence="7" id="KW-0539">Nucleus</keyword>
<dbReference type="GeneID" id="30199454"/>
<dbReference type="GO" id="GO:0006351">
    <property type="term" value="P:DNA-templated transcription"/>
    <property type="evidence" value="ECO:0007669"/>
    <property type="project" value="InterPro"/>
</dbReference>
<feature type="domain" description="Zn(2)-C6 fungal-type" evidence="9">
    <location>
        <begin position="49"/>
        <end position="79"/>
    </location>
</feature>
<evidence type="ECO:0000256" key="5">
    <source>
        <dbReference type="ARBA" id="ARBA00023125"/>
    </source>
</evidence>
<dbReference type="SUPFAM" id="SSF57701">
    <property type="entry name" value="Zn2/Cys6 DNA-binding domain"/>
    <property type="match status" value="1"/>
</dbReference>
<dbReference type="RefSeq" id="XP_019037745.1">
    <property type="nucleotide sequence ID" value="XM_019182208.1"/>
</dbReference>
<dbReference type="CDD" id="cd00067">
    <property type="entry name" value="GAL4"/>
    <property type="match status" value="1"/>
</dbReference>
<keyword evidence="2" id="KW-0479">Metal-binding</keyword>
<keyword evidence="3" id="KW-0862">Zinc</keyword>
<evidence type="ECO:0000256" key="6">
    <source>
        <dbReference type="ARBA" id="ARBA00023163"/>
    </source>
</evidence>
<dbReference type="InterPro" id="IPR007219">
    <property type="entry name" value="XnlR_reg_dom"/>
</dbReference>
<dbReference type="InterPro" id="IPR036864">
    <property type="entry name" value="Zn2-C6_fun-type_DNA-bd_sf"/>
</dbReference>
<evidence type="ECO:0000256" key="3">
    <source>
        <dbReference type="ARBA" id="ARBA00022833"/>
    </source>
</evidence>
<accession>A0A1E3NZN1</accession>
<evidence type="ECO:0000313" key="11">
    <source>
        <dbReference type="Proteomes" id="UP000094112"/>
    </source>
</evidence>
<dbReference type="EMBL" id="KV454212">
    <property type="protein sequence ID" value="ODQ58538.1"/>
    <property type="molecule type" value="Genomic_DNA"/>
</dbReference>
<evidence type="ECO:0000256" key="2">
    <source>
        <dbReference type="ARBA" id="ARBA00022723"/>
    </source>
</evidence>
<evidence type="ECO:0000256" key="4">
    <source>
        <dbReference type="ARBA" id="ARBA00023015"/>
    </source>
</evidence>
<evidence type="ECO:0000256" key="7">
    <source>
        <dbReference type="ARBA" id="ARBA00023242"/>
    </source>
</evidence>
<dbReference type="Pfam" id="PF04082">
    <property type="entry name" value="Fungal_trans"/>
    <property type="match status" value="1"/>
</dbReference>
<dbReference type="Pfam" id="PF00172">
    <property type="entry name" value="Zn_clus"/>
    <property type="match status" value="1"/>
</dbReference>
<keyword evidence="4" id="KW-0805">Transcription regulation</keyword>